<dbReference type="OrthoDB" id="5806326at2759"/>
<dbReference type="AlphaFoldDB" id="A0A8T0A569"/>
<evidence type="ECO:0000313" key="2">
    <source>
        <dbReference type="EMBL" id="KAF7640459.1"/>
    </source>
</evidence>
<keyword evidence="3" id="KW-1185">Reference proteome</keyword>
<comment type="caution">
    <text evidence="2">The sequence shown here is derived from an EMBL/GenBank/DDBJ whole genome shotgun (WGS) entry which is preliminary data.</text>
</comment>
<feature type="chain" id="PRO_5035714830" evidence="1">
    <location>
        <begin position="25"/>
        <end position="115"/>
    </location>
</feature>
<proteinExistence type="predicted"/>
<feature type="signal peptide" evidence="1">
    <location>
        <begin position="1"/>
        <end position="24"/>
    </location>
</feature>
<dbReference type="Proteomes" id="UP000605970">
    <property type="component" value="Unassembled WGS sequence"/>
</dbReference>
<dbReference type="EMBL" id="JABEBT010000001">
    <property type="protein sequence ID" value="KAF7640459.1"/>
    <property type="molecule type" value="Genomic_DNA"/>
</dbReference>
<evidence type="ECO:0000313" key="3">
    <source>
        <dbReference type="Proteomes" id="UP000605970"/>
    </source>
</evidence>
<sequence>MLHSFIVILFNILILFLILHNTYSAKYCYSGQNSRYTQKQCSSGSLVYNNSIYNNSNIEYVCHKYSCEGGRCMFTPFVLRTCAPKVSSCFAGSRICLFSKGKGKCDVCKDDFCNE</sequence>
<gene>
    <name evidence="2" type="ORF">Mgra_00000280</name>
</gene>
<organism evidence="2 3">
    <name type="scientific">Meloidogyne graminicola</name>
    <dbReference type="NCBI Taxonomy" id="189291"/>
    <lineage>
        <taxon>Eukaryota</taxon>
        <taxon>Metazoa</taxon>
        <taxon>Ecdysozoa</taxon>
        <taxon>Nematoda</taxon>
        <taxon>Chromadorea</taxon>
        <taxon>Rhabditida</taxon>
        <taxon>Tylenchina</taxon>
        <taxon>Tylenchomorpha</taxon>
        <taxon>Tylenchoidea</taxon>
        <taxon>Meloidogynidae</taxon>
        <taxon>Meloidogyninae</taxon>
        <taxon>Meloidogyne</taxon>
    </lineage>
</organism>
<name>A0A8T0A569_9BILA</name>
<protein>
    <submittedName>
        <fullName evidence="2">Uncharacterized protein</fullName>
    </submittedName>
</protein>
<reference evidence="2" key="1">
    <citation type="journal article" date="2020" name="Ecol. Evol.">
        <title>Genome structure and content of the rice root-knot nematode (Meloidogyne graminicola).</title>
        <authorList>
            <person name="Phan N.T."/>
            <person name="Danchin E.G.J."/>
            <person name="Klopp C."/>
            <person name="Perfus-Barbeoch L."/>
            <person name="Kozlowski D.K."/>
            <person name="Koutsovoulos G.D."/>
            <person name="Lopez-Roques C."/>
            <person name="Bouchez O."/>
            <person name="Zahm M."/>
            <person name="Besnard G."/>
            <person name="Bellafiore S."/>
        </authorList>
    </citation>
    <scope>NUCLEOTIDE SEQUENCE</scope>
    <source>
        <strain evidence="2">VN-18</strain>
    </source>
</reference>
<keyword evidence="1" id="KW-0732">Signal</keyword>
<evidence type="ECO:0000256" key="1">
    <source>
        <dbReference type="SAM" id="SignalP"/>
    </source>
</evidence>
<accession>A0A8T0A569</accession>